<feature type="transmembrane region" description="Helical" evidence="4">
    <location>
        <begin position="93"/>
        <end position="111"/>
    </location>
</feature>
<dbReference type="GO" id="GO:1902201">
    <property type="term" value="P:negative regulation of bacterial-type flagellum-dependent cell motility"/>
    <property type="evidence" value="ECO:0007669"/>
    <property type="project" value="TreeGrafter"/>
</dbReference>
<feature type="domain" description="GGDEF" evidence="5">
    <location>
        <begin position="223"/>
        <end position="350"/>
    </location>
</feature>
<keyword evidence="4" id="KW-1133">Transmembrane helix</keyword>
<feature type="transmembrane region" description="Helical" evidence="4">
    <location>
        <begin position="140"/>
        <end position="157"/>
    </location>
</feature>
<dbReference type="SMART" id="SM00267">
    <property type="entry name" value="GGDEF"/>
    <property type="match status" value="1"/>
</dbReference>
<evidence type="ECO:0000256" key="3">
    <source>
        <dbReference type="SAM" id="MobiDB-lite"/>
    </source>
</evidence>
<name>A0A1I0FZY4_9GAMM</name>
<comment type="catalytic activity">
    <reaction evidence="2">
        <text>2 GTP = 3',3'-c-di-GMP + 2 diphosphate</text>
        <dbReference type="Rhea" id="RHEA:24898"/>
        <dbReference type="ChEBI" id="CHEBI:33019"/>
        <dbReference type="ChEBI" id="CHEBI:37565"/>
        <dbReference type="ChEBI" id="CHEBI:58805"/>
        <dbReference type="EC" id="2.7.7.65"/>
    </reaction>
</comment>
<evidence type="ECO:0000313" key="7">
    <source>
        <dbReference type="Proteomes" id="UP000198762"/>
    </source>
</evidence>
<feature type="region of interest" description="Disordered" evidence="3">
    <location>
        <begin position="337"/>
        <end position="365"/>
    </location>
</feature>
<gene>
    <name evidence="6" type="ORF">SAMN04487962_11518</name>
</gene>
<dbReference type="SUPFAM" id="SSF55073">
    <property type="entry name" value="Nucleotide cyclase"/>
    <property type="match status" value="1"/>
</dbReference>
<dbReference type="AlphaFoldDB" id="A0A1I0FZY4"/>
<feature type="transmembrane region" description="Helical" evidence="4">
    <location>
        <begin position="163"/>
        <end position="184"/>
    </location>
</feature>
<evidence type="ECO:0000259" key="5">
    <source>
        <dbReference type="PROSITE" id="PS50887"/>
    </source>
</evidence>
<dbReference type="PANTHER" id="PTHR45138:SF9">
    <property type="entry name" value="DIGUANYLATE CYCLASE DGCM-RELATED"/>
    <property type="match status" value="1"/>
</dbReference>
<evidence type="ECO:0000256" key="1">
    <source>
        <dbReference type="ARBA" id="ARBA00012528"/>
    </source>
</evidence>
<dbReference type="EMBL" id="FOHZ01000015">
    <property type="protein sequence ID" value="SET64005.1"/>
    <property type="molecule type" value="Genomic_DNA"/>
</dbReference>
<evidence type="ECO:0000256" key="2">
    <source>
        <dbReference type="ARBA" id="ARBA00034247"/>
    </source>
</evidence>
<dbReference type="GO" id="GO:0052621">
    <property type="term" value="F:diguanylate cyclase activity"/>
    <property type="evidence" value="ECO:0007669"/>
    <property type="project" value="UniProtKB-EC"/>
</dbReference>
<proteinExistence type="predicted"/>
<accession>A0A1I0FZY4</accession>
<evidence type="ECO:0000256" key="4">
    <source>
        <dbReference type="SAM" id="Phobius"/>
    </source>
</evidence>
<dbReference type="InterPro" id="IPR043128">
    <property type="entry name" value="Rev_trsase/Diguanyl_cyclase"/>
</dbReference>
<feature type="transmembrane region" description="Helical" evidence="4">
    <location>
        <begin position="66"/>
        <end position="86"/>
    </location>
</feature>
<dbReference type="Proteomes" id="UP000198762">
    <property type="component" value="Unassembled WGS sequence"/>
</dbReference>
<evidence type="ECO:0000313" key="6">
    <source>
        <dbReference type="EMBL" id="SET64005.1"/>
    </source>
</evidence>
<dbReference type="NCBIfam" id="TIGR00254">
    <property type="entry name" value="GGDEF"/>
    <property type="match status" value="1"/>
</dbReference>
<dbReference type="EC" id="2.7.7.65" evidence="1"/>
<keyword evidence="4" id="KW-0812">Transmembrane</keyword>
<reference evidence="7" key="1">
    <citation type="submission" date="2016-10" db="EMBL/GenBank/DDBJ databases">
        <authorList>
            <person name="Varghese N."/>
            <person name="Submissions S."/>
        </authorList>
    </citation>
    <scope>NUCLEOTIDE SEQUENCE [LARGE SCALE GENOMIC DNA]</scope>
    <source>
        <strain evidence="7">CGMCC 1.6489</strain>
    </source>
</reference>
<keyword evidence="7" id="KW-1185">Reference proteome</keyword>
<dbReference type="PROSITE" id="PS50887">
    <property type="entry name" value="GGDEF"/>
    <property type="match status" value="1"/>
</dbReference>
<dbReference type="STRING" id="430453.SAMN04487962_11518"/>
<protein>
    <recommendedName>
        <fullName evidence="1">diguanylate cyclase</fullName>
        <ecNumber evidence="1">2.7.7.65</ecNumber>
    </recommendedName>
</protein>
<dbReference type="GO" id="GO:0005886">
    <property type="term" value="C:plasma membrane"/>
    <property type="evidence" value="ECO:0007669"/>
    <property type="project" value="TreeGrafter"/>
</dbReference>
<dbReference type="PANTHER" id="PTHR45138">
    <property type="entry name" value="REGULATORY COMPONENTS OF SENSORY TRANSDUCTION SYSTEM"/>
    <property type="match status" value="1"/>
</dbReference>
<dbReference type="Pfam" id="PF00990">
    <property type="entry name" value="GGDEF"/>
    <property type="match status" value="1"/>
</dbReference>
<dbReference type="GO" id="GO:0043709">
    <property type="term" value="P:cell adhesion involved in single-species biofilm formation"/>
    <property type="evidence" value="ECO:0007669"/>
    <property type="project" value="TreeGrafter"/>
</dbReference>
<feature type="transmembrane region" description="Helical" evidence="4">
    <location>
        <begin position="39"/>
        <end position="60"/>
    </location>
</feature>
<dbReference type="InterPro" id="IPR050469">
    <property type="entry name" value="Diguanylate_Cyclase"/>
</dbReference>
<sequence>MPDDGAFGTLMLSFIPDRQSNGTNFRKDESMAQKAERFVLSRLAWLGTMALLALAIFCLVTDDIPAALAALVTAGIVRTSPALPLGQQRHWQLANHLLILSLTLILVTALWLDSASLRYWLFALPLFILGMLPPRTGVPLALVAMATFLLGLASLTGDSSRHQIIAPLVLTSALAGVFFLLRHYKARQLLPLRRSDELTQAASREYLTADLYKEIQRSEREGLDLSVIMLGLDAHLSAPETDQDLEALLPRIGRYLHSRLRDFDTWYRVADVQFLIILPGMATAGASARAEQLRLGLISLLESHGLDVTVSAGVAGLNIGDNADTLQHAVASALQGAQKKGGNRVQTWSTWSHTPPSDTVRSPAT</sequence>
<feature type="compositionally biased region" description="Polar residues" evidence="3">
    <location>
        <begin position="344"/>
        <end position="365"/>
    </location>
</feature>
<dbReference type="Gene3D" id="3.30.70.270">
    <property type="match status" value="1"/>
</dbReference>
<keyword evidence="4" id="KW-0472">Membrane</keyword>
<dbReference type="InterPro" id="IPR000160">
    <property type="entry name" value="GGDEF_dom"/>
</dbReference>
<organism evidence="6 7">
    <name type="scientific">Marinobacter segnicrescens</name>
    <dbReference type="NCBI Taxonomy" id="430453"/>
    <lineage>
        <taxon>Bacteria</taxon>
        <taxon>Pseudomonadati</taxon>
        <taxon>Pseudomonadota</taxon>
        <taxon>Gammaproteobacteria</taxon>
        <taxon>Pseudomonadales</taxon>
        <taxon>Marinobacteraceae</taxon>
        <taxon>Marinobacter</taxon>
    </lineage>
</organism>
<dbReference type="InterPro" id="IPR029787">
    <property type="entry name" value="Nucleotide_cyclase"/>
</dbReference>